<dbReference type="PRINTS" id="PR00036">
    <property type="entry name" value="HTHLACI"/>
</dbReference>
<dbReference type="GO" id="GO:0003700">
    <property type="term" value="F:DNA-binding transcription factor activity"/>
    <property type="evidence" value="ECO:0007669"/>
    <property type="project" value="TreeGrafter"/>
</dbReference>
<dbReference type="CDD" id="cd01392">
    <property type="entry name" value="HTH_LacI"/>
    <property type="match status" value="1"/>
</dbReference>
<reference evidence="5" key="1">
    <citation type="journal article" date="2015" name="Genome Announc.">
        <title>Draft Genome Sequence of Anaerolineae Strain TC1, a Novel Isolate from a Methanogenic Wastewater Treatment System.</title>
        <authorList>
            <person name="Matsuura N."/>
            <person name="Tourlousse D.M."/>
            <person name="Sun L."/>
            <person name="Toyonaga M."/>
            <person name="Kuroda K."/>
            <person name="Ohashi A."/>
            <person name="Cruz R."/>
            <person name="Yamaguchi T."/>
            <person name="Sekiguchi Y."/>
        </authorList>
    </citation>
    <scope>NUCLEOTIDE SEQUENCE [LARGE SCALE GENOMIC DNA]</scope>
    <source>
        <strain evidence="5">TC1</strain>
    </source>
</reference>
<dbReference type="InterPro" id="IPR028082">
    <property type="entry name" value="Peripla_BP_I"/>
</dbReference>
<evidence type="ECO:0000256" key="2">
    <source>
        <dbReference type="ARBA" id="ARBA00023125"/>
    </source>
</evidence>
<organism evidence="5">
    <name type="scientific">Flexilinea flocculi</name>
    <dbReference type="NCBI Taxonomy" id="1678840"/>
    <lineage>
        <taxon>Bacteria</taxon>
        <taxon>Bacillati</taxon>
        <taxon>Chloroflexota</taxon>
        <taxon>Anaerolineae</taxon>
        <taxon>Anaerolineales</taxon>
        <taxon>Anaerolineaceae</taxon>
        <taxon>Flexilinea</taxon>
    </lineage>
</organism>
<dbReference type="Pfam" id="PF00356">
    <property type="entry name" value="LacI"/>
    <property type="match status" value="1"/>
</dbReference>
<gene>
    <name evidence="5" type="ORF">ATC1_131388</name>
</gene>
<name>A0A0S7BSE9_9CHLR</name>
<dbReference type="AlphaFoldDB" id="A0A0S7BSE9"/>
<feature type="domain" description="HTH lacI-type" evidence="4">
    <location>
        <begin position="4"/>
        <end position="58"/>
    </location>
</feature>
<dbReference type="RefSeq" id="WP_062282509.1">
    <property type="nucleotide sequence ID" value="NZ_DF968181.1"/>
</dbReference>
<dbReference type="GO" id="GO:0000976">
    <property type="term" value="F:transcription cis-regulatory region binding"/>
    <property type="evidence" value="ECO:0007669"/>
    <property type="project" value="TreeGrafter"/>
</dbReference>
<dbReference type="Pfam" id="PF00532">
    <property type="entry name" value="Peripla_BP_1"/>
    <property type="match status" value="1"/>
</dbReference>
<evidence type="ECO:0000256" key="1">
    <source>
        <dbReference type="ARBA" id="ARBA00023015"/>
    </source>
</evidence>
<dbReference type="STRING" id="1678840.ATC1_131388"/>
<dbReference type="InterPro" id="IPR010982">
    <property type="entry name" value="Lambda_DNA-bd_dom_sf"/>
</dbReference>
<evidence type="ECO:0000313" key="6">
    <source>
        <dbReference type="Proteomes" id="UP000053370"/>
    </source>
</evidence>
<dbReference type="InterPro" id="IPR001761">
    <property type="entry name" value="Peripla_BP/Lac1_sug-bd_dom"/>
</dbReference>
<dbReference type="InterPro" id="IPR000843">
    <property type="entry name" value="HTH_LacI"/>
</dbReference>
<evidence type="ECO:0000313" key="5">
    <source>
        <dbReference type="EMBL" id="GAP41399.1"/>
    </source>
</evidence>
<accession>A0A0S7BSE9</accession>
<keyword evidence="2" id="KW-0238">DNA-binding</keyword>
<dbReference type="Gene3D" id="3.40.50.2300">
    <property type="match status" value="2"/>
</dbReference>
<dbReference type="Proteomes" id="UP000053370">
    <property type="component" value="Unassembled WGS sequence"/>
</dbReference>
<sequence>MSDVTIKDIAEATGVSYATVSRTLNNRSGVNAATREKILQAAKDLGYRPNIHARSLKTNQTFTLALIVPDISNPFFSDIALAVNKTAYQYGYNTILCSTNWDPEIEKAQLKLIQDQRVDGIIFKPADRSPDLYLDLNIPTVMISNLVANGLSFIEVDNFKGGKDTAQHLIQCGYKKFSFIGGAKESRSNSDRLEGYRKTLEKHGYQLSEEKIRFGPFTIESGYQIIKSLMGTNDPPDCAFCGNDLIALGVFQYLVETGISVPEKFGLVGFDDVYFASLPQIQMTTVAQPRSQMGSMAVNTLIKRIENGSSSFVEHILLEPKLIIRKSTRNYS</sequence>
<dbReference type="Gene3D" id="1.10.260.40">
    <property type="entry name" value="lambda repressor-like DNA-binding domains"/>
    <property type="match status" value="1"/>
</dbReference>
<keyword evidence="3" id="KW-0804">Transcription</keyword>
<evidence type="ECO:0000259" key="4">
    <source>
        <dbReference type="PROSITE" id="PS50932"/>
    </source>
</evidence>
<dbReference type="SMART" id="SM00354">
    <property type="entry name" value="HTH_LACI"/>
    <property type="match status" value="1"/>
</dbReference>
<dbReference type="SUPFAM" id="SSF53822">
    <property type="entry name" value="Periplasmic binding protein-like I"/>
    <property type="match status" value="1"/>
</dbReference>
<proteinExistence type="predicted"/>
<dbReference type="SUPFAM" id="SSF47413">
    <property type="entry name" value="lambda repressor-like DNA-binding domains"/>
    <property type="match status" value="1"/>
</dbReference>
<dbReference type="PANTHER" id="PTHR30146">
    <property type="entry name" value="LACI-RELATED TRANSCRIPTIONAL REPRESSOR"/>
    <property type="match status" value="1"/>
</dbReference>
<dbReference type="PROSITE" id="PS50932">
    <property type="entry name" value="HTH_LACI_2"/>
    <property type="match status" value="1"/>
</dbReference>
<keyword evidence="1" id="KW-0805">Transcription regulation</keyword>
<dbReference type="PANTHER" id="PTHR30146:SF109">
    <property type="entry name" value="HTH-TYPE TRANSCRIPTIONAL REGULATOR GALS"/>
    <property type="match status" value="1"/>
</dbReference>
<dbReference type="OrthoDB" id="156657at2"/>
<evidence type="ECO:0000256" key="3">
    <source>
        <dbReference type="ARBA" id="ARBA00023163"/>
    </source>
</evidence>
<keyword evidence="6" id="KW-1185">Reference proteome</keyword>
<dbReference type="EMBL" id="DF968181">
    <property type="protein sequence ID" value="GAP41399.1"/>
    <property type="molecule type" value="Genomic_DNA"/>
</dbReference>
<dbReference type="CDD" id="cd06267">
    <property type="entry name" value="PBP1_LacI_sugar_binding-like"/>
    <property type="match status" value="1"/>
</dbReference>
<protein>
    <submittedName>
        <fullName evidence="5">Transcriptional regulator, LacI family</fullName>
    </submittedName>
</protein>